<dbReference type="AlphaFoldDB" id="A0A409WLA7"/>
<dbReference type="OrthoDB" id="3129837at2759"/>
<evidence type="ECO:0000313" key="2">
    <source>
        <dbReference type="EMBL" id="PPQ79251.1"/>
    </source>
</evidence>
<protein>
    <submittedName>
        <fullName evidence="2">Uncharacterized protein</fullName>
    </submittedName>
</protein>
<comment type="caution">
    <text evidence="2">The sequence shown here is derived from an EMBL/GenBank/DDBJ whole genome shotgun (WGS) entry which is preliminary data.</text>
</comment>
<gene>
    <name evidence="2" type="ORF">CVT24_007509</name>
</gene>
<accession>A0A409WLA7</accession>
<name>A0A409WLA7_9AGAR</name>
<keyword evidence="3" id="KW-1185">Reference proteome</keyword>
<feature type="region of interest" description="Disordered" evidence="1">
    <location>
        <begin position="215"/>
        <end position="241"/>
    </location>
</feature>
<sequence length="398" mass="44295">MPVEFIVVGGEHSGLVASFKYLPSFAPQGPPLPFSIEYSTDRDKIEAIQPLIEILLNSGDGMSTHHREVFTRNVVAKAHSLRNTIWMHRAGWYSLLNSPKTRKMISFDYDTISALINDISDPSHFHLRKCPDIVTAVVWMIAGGNQNLRKWNLSEWCIEKSSKSAPRQSSFVRPFPFTTPLPSLAASSSKNLSKDVTEQLMNVSMNENIFQNSTSVTLRSTPKKPKKNITQPGPISSSSSNRSIVIAPHINPTSLLSPPILPPRDLEHTLCLSDIQLVSNGAIQRLKRSPIVCLLRRKFHSESRTPPCNVQVVEAHGRAQVKDLGLSSCIQPVSSLHPLVELYLHSHGWDLAFIKSLETVAGLEPSLDPFVATLGDMGMPLAEATFLWHLMTAQHRHW</sequence>
<reference evidence="2 3" key="1">
    <citation type="journal article" date="2018" name="Evol. Lett.">
        <title>Horizontal gene cluster transfer increased hallucinogenic mushroom diversity.</title>
        <authorList>
            <person name="Reynolds H.T."/>
            <person name="Vijayakumar V."/>
            <person name="Gluck-Thaler E."/>
            <person name="Korotkin H.B."/>
            <person name="Matheny P.B."/>
            <person name="Slot J.C."/>
        </authorList>
    </citation>
    <scope>NUCLEOTIDE SEQUENCE [LARGE SCALE GENOMIC DNA]</scope>
    <source>
        <strain evidence="2 3">2629</strain>
    </source>
</reference>
<dbReference type="InParanoid" id="A0A409WLA7"/>
<dbReference type="EMBL" id="NHTK01005424">
    <property type="protein sequence ID" value="PPQ79251.1"/>
    <property type="molecule type" value="Genomic_DNA"/>
</dbReference>
<evidence type="ECO:0000313" key="3">
    <source>
        <dbReference type="Proteomes" id="UP000284842"/>
    </source>
</evidence>
<proteinExistence type="predicted"/>
<dbReference type="Proteomes" id="UP000284842">
    <property type="component" value="Unassembled WGS sequence"/>
</dbReference>
<organism evidence="2 3">
    <name type="scientific">Panaeolus cyanescens</name>
    <dbReference type="NCBI Taxonomy" id="181874"/>
    <lineage>
        <taxon>Eukaryota</taxon>
        <taxon>Fungi</taxon>
        <taxon>Dikarya</taxon>
        <taxon>Basidiomycota</taxon>
        <taxon>Agaricomycotina</taxon>
        <taxon>Agaricomycetes</taxon>
        <taxon>Agaricomycetidae</taxon>
        <taxon>Agaricales</taxon>
        <taxon>Agaricineae</taxon>
        <taxon>Galeropsidaceae</taxon>
        <taxon>Panaeolus</taxon>
    </lineage>
</organism>
<evidence type="ECO:0000256" key="1">
    <source>
        <dbReference type="SAM" id="MobiDB-lite"/>
    </source>
</evidence>